<dbReference type="Pfam" id="PF09684">
    <property type="entry name" value="Tail_P2_I"/>
    <property type="match status" value="1"/>
</dbReference>
<proteinExistence type="predicted"/>
<sequence length="524" mass="57462">MTTDDLLPPNATVLERALSVSTDLLTRLAGDTEALAGFKTDPADSLLPWLIWEYGLGELLPYLPEPRRAIAEGIRWQRLRGTPAALTTALSWIGATATVEQETPGIHFAEFQFDPGQVLDDDAAIANLIAIARLSAPARSRLSRIYHGWDLRRLVLDESRLGEALLSDHSGVFWRDGQTKLSFGRVRKFAQPAQDIALIPAREAVRFAVARLIDRYLLDFSALGDPGHTPNEEILHAHLFALANALGLADPLGLRPERKFCKAMVVLSDSTPLGDTNANLPRFVWQEAGAPITLGSGDRLSATPHRLVRVEVLERFDAQYPADLIVPAAAITSGHIPTTGTRVSARADALLGVLRLGDPRGAWDVLALTRTYGLIQDPLPDPASLRPRLYQRAQVVLSEVALGDVNSRTPRRALYRTRPLPRLGDLTLGDQAEIEWRALTEMQICISGFTEFTPYVFEDARPSLLRLLTRSAEAGAASQVFPARVPVLSTRAVWSGQTWTGVRWPTSSWTDTRELIGSAHGTQS</sequence>
<accession>A0A850RBB7</accession>
<organism evidence="1 2">
    <name type="scientific">Allochromatium humboldtianum</name>
    <dbReference type="NCBI Taxonomy" id="504901"/>
    <lineage>
        <taxon>Bacteria</taxon>
        <taxon>Pseudomonadati</taxon>
        <taxon>Pseudomonadota</taxon>
        <taxon>Gammaproteobacteria</taxon>
        <taxon>Chromatiales</taxon>
        <taxon>Chromatiaceae</taxon>
        <taxon>Allochromatium</taxon>
    </lineage>
</organism>
<evidence type="ECO:0000313" key="2">
    <source>
        <dbReference type="Proteomes" id="UP000592294"/>
    </source>
</evidence>
<keyword evidence="2" id="KW-1185">Reference proteome</keyword>
<reference evidence="1 2" key="1">
    <citation type="submission" date="2020-06" db="EMBL/GenBank/DDBJ databases">
        <title>Whole-genome sequence of Allochromatium humboldtianum DSM 21881, type strain.</title>
        <authorList>
            <person name="Kyndt J.A."/>
            <person name="Meyer T.E."/>
        </authorList>
    </citation>
    <scope>NUCLEOTIDE SEQUENCE [LARGE SCALE GENOMIC DNA]</scope>
    <source>
        <strain evidence="1 2">DSM 21881</strain>
    </source>
</reference>
<protein>
    <submittedName>
        <fullName evidence="1">Phage tail protein</fullName>
    </submittedName>
</protein>
<name>A0A850RBB7_9GAMM</name>
<comment type="caution">
    <text evidence="1">The sequence shown here is derived from an EMBL/GenBank/DDBJ whole genome shotgun (WGS) entry which is preliminary data.</text>
</comment>
<dbReference type="InterPro" id="IPR006521">
    <property type="entry name" value="Tail_protein_I"/>
</dbReference>
<dbReference type="Proteomes" id="UP000592294">
    <property type="component" value="Unassembled WGS sequence"/>
</dbReference>
<dbReference type="RefSeq" id="WP_176976800.1">
    <property type="nucleotide sequence ID" value="NZ_JABZEO010000007.1"/>
</dbReference>
<evidence type="ECO:0000313" key="1">
    <source>
        <dbReference type="EMBL" id="NVZ10065.1"/>
    </source>
</evidence>
<gene>
    <name evidence="1" type="ORF">HW932_12420</name>
</gene>
<dbReference type="AlphaFoldDB" id="A0A850RBB7"/>
<dbReference type="EMBL" id="JABZEO010000007">
    <property type="protein sequence ID" value="NVZ10065.1"/>
    <property type="molecule type" value="Genomic_DNA"/>
</dbReference>